<keyword evidence="4" id="KW-1185">Reference proteome</keyword>
<dbReference type="EMBL" id="JBBPBN010000042">
    <property type="protein sequence ID" value="KAK8998017.1"/>
    <property type="molecule type" value="Genomic_DNA"/>
</dbReference>
<feature type="repeat" description="PPR" evidence="2">
    <location>
        <begin position="178"/>
        <end position="212"/>
    </location>
</feature>
<gene>
    <name evidence="3" type="ORF">V6N11_012550</name>
</gene>
<evidence type="ECO:0000313" key="4">
    <source>
        <dbReference type="Proteomes" id="UP001396334"/>
    </source>
</evidence>
<dbReference type="InterPro" id="IPR002885">
    <property type="entry name" value="PPR_rpt"/>
</dbReference>
<feature type="repeat" description="PPR" evidence="2">
    <location>
        <begin position="128"/>
        <end position="162"/>
    </location>
</feature>
<dbReference type="InterPro" id="IPR046960">
    <property type="entry name" value="PPR_At4g14850-like_plant"/>
</dbReference>
<evidence type="ECO:0000256" key="2">
    <source>
        <dbReference type="PROSITE-ProRule" id="PRU00708"/>
    </source>
</evidence>
<dbReference type="PANTHER" id="PTHR47926:SF347">
    <property type="entry name" value="PENTATRICOPEPTIDE REPEAT-CONTAINING PROTEIN"/>
    <property type="match status" value="1"/>
</dbReference>
<dbReference type="Proteomes" id="UP001396334">
    <property type="component" value="Unassembled WGS sequence"/>
</dbReference>
<accession>A0ABR2QBG4</accession>
<name>A0ABR2QBG4_9ROSI</name>
<proteinExistence type="predicted"/>
<comment type="caution">
    <text evidence="3">The sequence shown here is derived from an EMBL/GenBank/DDBJ whole genome shotgun (WGS) entry which is preliminary data.</text>
</comment>
<keyword evidence="1" id="KW-0677">Repeat</keyword>
<evidence type="ECO:0000313" key="3">
    <source>
        <dbReference type="EMBL" id="KAK8998017.1"/>
    </source>
</evidence>
<protein>
    <recommendedName>
        <fullName evidence="5">Pentatricopeptide repeat-containing protein</fullName>
    </recommendedName>
</protein>
<evidence type="ECO:0000256" key="1">
    <source>
        <dbReference type="ARBA" id="ARBA00022737"/>
    </source>
</evidence>
<dbReference type="NCBIfam" id="TIGR00756">
    <property type="entry name" value="PPR"/>
    <property type="match status" value="3"/>
</dbReference>
<dbReference type="Gene3D" id="1.25.40.10">
    <property type="entry name" value="Tetratricopeptide repeat domain"/>
    <property type="match status" value="1"/>
</dbReference>
<dbReference type="Pfam" id="PF01535">
    <property type="entry name" value="PPR"/>
    <property type="match status" value="3"/>
</dbReference>
<dbReference type="PROSITE" id="PS51375">
    <property type="entry name" value="PPR"/>
    <property type="match status" value="2"/>
</dbReference>
<reference evidence="3 4" key="1">
    <citation type="journal article" date="2024" name="G3 (Bethesda)">
        <title>Genome assembly of Hibiscus sabdariffa L. provides insights into metabolisms of medicinal natural products.</title>
        <authorList>
            <person name="Kim T."/>
        </authorList>
    </citation>
    <scope>NUCLEOTIDE SEQUENCE [LARGE SCALE GENOMIC DNA]</scope>
    <source>
        <strain evidence="3">TK-2024</strain>
        <tissue evidence="3">Old leaves</tissue>
    </source>
</reference>
<dbReference type="InterPro" id="IPR011990">
    <property type="entry name" value="TPR-like_helical_dom_sf"/>
</dbReference>
<evidence type="ECO:0008006" key="5">
    <source>
        <dbReference type="Google" id="ProtNLM"/>
    </source>
</evidence>
<dbReference type="PANTHER" id="PTHR47926">
    <property type="entry name" value="PENTATRICOPEPTIDE REPEAT-CONTAINING PROTEIN"/>
    <property type="match status" value="1"/>
</dbReference>
<sequence>MIRPGISKKHYPIRNLFLPYSEVWFPGWDSLLNSMDHIQTSCTPQRLVNHDVDNGWDFSPSANQHFLSLLKSCNNLEEFKQAHVQIIRGVEPDNFTYPALFKACAWLKAKEEGMKIHGHAFKLGFENDLYVQNSLINMYGKCGQIEHACAVFEQMDENSVIIAANASLGMCKGTGEEAHWSYTVMISGLAMHGHGEEDLRIYSLMLEEGLDPDVVVYLSVLSTCGHAGLVDEGVGCFDRMKSEHKQQINIMVVWFNQVPEFSSVEVGRRIHKFVSQDMSQPRCESTYEMIHQMEWQLKLQGYTPDIYQVLLDVDEEEKRSKERTALAKCVTDSGLVSEKGSNRTTNPERIVVTGLTHPKYPDVTYNLRTETMIPNAGSFSVQYEILKPALKRVKEK</sequence>
<organism evidence="3 4">
    <name type="scientific">Hibiscus sabdariffa</name>
    <name type="common">roselle</name>
    <dbReference type="NCBI Taxonomy" id="183260"/>
    <lineage>
        <taxon>Eukaryota</taxon>
        <taxon>Viridiplantae</taxon>
        <taxon>Streptophyta</taxon>
        <taxon>Embryophyta</taxon>
        <taxon>Tracheophyta</taxon>
        <taxon>Spermatophyta</taxon>
        <taxon>Magnoliopsida</taxon>
        <taxon>eudicotyledons</taxon>
        <taxon>Gunneridae</taxon>
        <taxon>Pentapetalae</taxon>
        <taxon>rosids</taxon>
        <taxon>malvids</taxon>
        <taxon>Malvales</taxon>
        <taxon>Malvaceae</taxon>
        <taxon>Malvoideae</taxon>
        <taxon>Hibiscus</taxon>
    </lineage>
</organism>